<proteinExistence type="predicted"/>
<dbReference type="HOGENOM" id="CLU_2458524_0_0_1"/>
<evidence type="ECO:0000313" key="2">
    <source>
        <dbReference type="EnsemblPlants" id="OMERI01G08960.1"/>
    </source>
</evidence>
<organism evidence="2">
    <name type="scientific">Oryza meridionalis</name>
    <dbReference type="NCBI Taxonomy" id="40149"/>
    <lineage>
        <taxon>Eukaryota</taxon>
        <taxon>Viridiplantae</taxon>
        <taxon>Streptophyta</taxon>
        <taxon>Embryophyta</taxon>
        <taxon>Tracheophyta</taxon>
        <taxon>Spermatophyta</taxon>
        <taxon>Magnoliopsida</taxon>
        <taxon>Liliopsida</taxon>
        <taxon>Poales</taxon>
        <taxon>Poaceae</taxon>
        <taxon>BOP clade</taxon>
        <taxon>Oryzoideae</taxon>
        <taxon>Oryzeae</taxon>
        <taxon>Oryzinae</taxon>
        <taxon>Oryza</taxon>
    </lineage>
</organism>
<reference evidence="2" key="1">
    <citation type="submission" date="2015-04" db="UniProtKB">
        <authorList>
            <consortium name="EnsemblPlants"/>
        </authorList>
    </citation>
    <scope>IDENTIFICATION</scope>
</reference>
<accession>A0A0E0BZT7</accession>
<keyword evidence="1" id="KW-0732">Signal</keyword>
<dbReference type="AlphaFoldDB" id="A0A0E0BZT7"/>
<protein>
    <recommendedName>
        <fullName evidence="4">Secreted protein</fullName>
    </recommendedName>
</protein>
<evidence type="ECO:0008006" key="4">
    <source>
        <dbReference type="Google" id="ProtNLM"/>
    </source>
</evidence>
<feature type="chain" id="PRO_5002355661" description="Secreted protein" evidence="1">
    <location>
        <begin position="20"/>
        <end position="89"/>
    </location>
</feature>
<evidence type="ECO:0000313" key="3">
    <source>
        <dbReference type="Proteomes" id="UP000008021"/>
    </source>
</evidence>
<reference evidence="2" key="2">
    <citation type="submission" date="2018-05" db="EMBL/GenBank/DDBJ databases">
        <title>OmerRS3 (Oryza meridionalis Reference Sequence Version 3).</title>
        <authorList>
            <person name="Zhang J."/>
            <person name="Kudrna D."/>
            <person name="Lee S."/>
            <person name="Talag J."/>
            <person name="Welchert J."/>
            <person name="Wing R.A."/>
        </authorList>
    </citation>
    <scope>NUCLEOTIDE SEQUENCE [LARGE SCALE GENOMIC DNA]</scope>
    <source>
        <strain evidence="2">cv. OR44</strain>
    </source>
</reference>
<sequence length="89" mass="9164">MSGSIAMAVNGVWGWAVRTLVVGVCERQCLSSVLWACLSLDMPGIVDPVAAAAVSSRRASSSRPVADDVTGIDGARRSADLTPSSAILF</sequence>
<dbReference type="Proteomes" id="UP000008021">
    <property type="component" value="Chromosome 1"/>
</dbReference>
<dbReference type="EnsemblPlants" id="OMERI01G08960.1">
    <property type="protein sequence ID" value="OMERI01G08960.1"/>
    <property type="gene ID" value="OMERI01G08960"/>
</dbReference>
<keyword evidence="3" id="KW-1185">Reference proteome</keyword>
<feature type="signal peptide" evidence="1">
    <location>
        <begin position="1"/>
        <end position="19"/>
    </location>
</feature>
<name>A0A0E0BZT7_9ORYZ</name>
<dbReference type="Gramene" id="OMERI01G08960.1">
    <property type="protein sequence ID" value="OMERI01G08960.1"/>
    <property type="gene ID" value="OMERI01G08960"/>
</dbReference>
<evidence type="ECO:0000256" key="1">
    <source>
        <dbReference type="SAM" id="SignalP"/>
    </source>
</evidence>